<dbReference type="PANTHER" id="PTHR33678">
    <property type="entry name" value="BLL1576 PROTEIN"/>
    <property type="match status" value="1"/>
</dbReference>
<feature type="domain" description="Transposase IS66 C-terminal" evidence="2">
    <location>
        <begin position="37"/>
        <end position="75"/>
    </location>
</feature>
<dbReference type="RefSeq" id="WP_117316346.1">
    <property type="nucleotide sequence ID" value="NZ_QQSW01000006.1"/>
</dbReference>
<gene>
    <name evidence="3" type="ORF">EV688_101122</name>
</gene>
<dbReference type="Pfam" id="PF13817">
    <property type="entry name" value="DDE_Tnp_IS66_C"/>
    <property type="match status" value="1"/>
</dbReference>
<sequence>MDNNLAENAIRAFVLGRKNWMFSDSIAGVKAGANLYSLIETAKANGLEPYDYLRRVFTELPRAETLDAIETLLPWQPSAANG</sequence>
<dbReference type="EMBL" id="SLWX01000001">
    <property type="protein sequence ID" value="TCO78309.1"/>
    <property type="molecule type" value="Genomic_DNA"/>
</dbReference>
<evidence type="ECO:0000313" key="4">
    <source>
        <dbReference type="Proteomes" id="UP000294980"/>
    </source>
</evidence>
<dbReference type="Proteomes" id="UP000294980">
    <property type="component" value="Unassembled WGS sequence"/>
</dbReference>
<feature type="domain" description="Transposase IS66 central" evidence="1">
    <location>
        <begin position="1"/>
        <end position="30"/>
    </location>
</feature>
<evidence type="ECO:0000313" key="3">
    <source>
        <dbReference type="EMBL" id="TCO78309.1"/>
    </source>
</evidence>
<dbReference type="PANTHER" id="PTHR33678:SF1">
    <property type="entry name" value="BLL1576 PROTEIN"/>
    <property type="match status" value="1"/>
</dbReference>
<dbReference type="InterPro" id="IPR052344">
    <property type="entry name" value="Transposase-related"/>
</dbReference>
<dbReference type="InterPro" id="IPR004291">
    <property type="entry name" value="Transposase_IS66_central"/>
</dbReference>
<accession>A0A4R2L315</accession>
<proteinExistence type="predicted"/>
<dbReference type="OrthoDB" id="9800877at2"/>
<dbReference type="Pfam" id="PF03050">
    <property type="entry name" value="DDE_Tnp_IS66"/>
    <property type="match status" value="1"/>
</dbReference>
<reference evidence="3 4" key="1">
    <citation type="submission" date="2019-03" db="EMBL/GenBank/DDBJ databases">
        <title>Genomic Encyclopedia of Type Strains, Phase IV (KMG-IV): sequencing the most valuable type-strain genomes for metagenomic binning, comparative biology and taxonomic classification.</title>
        <authorList>
            <person name="Goeker M."/>
        </authorList>
    </citation>
    <scope>NUCLEOTIDE SEQUENCE [LARGE SCALE GENOMIC DNA]</scope>
    <source>
        <strain evidence="3 4">DSM 23344</strain>
    </source>
</reference>
<dbReference type="AlphaFoldDB" id="A0A4R2L315"/>
<evidence type="ECO:0000259" key="2">
    <source>
        <dbReference type="Pfam" id="PF13817"/>
    </source>
</evidence>
<keyword evidence="4" id="KW-1185">Reference proteome</keyword>
<evidence type="ECO:0000259" key="1">
    <source>
        <dbReference type="Pfam" id="PF03050"/>
    </source>
</evidence>
<dbReference type="InterPro" id="IPR039552">
    <property type="entry name" value="IS66_C"/>
</dbReference>
<protein>
    <submittedName>
        <fullName evidence="3">Transposase IS66 family protein</fullName>
    </submittedName>
</protein>
<comment type="caution">
    <text evidence="3">The sequence shown here is derived from an EMBL/GenBank/DDBJ whole genome shotgun (WGS) entry which is preliminary data.</text>
</comment>
<organism evidence="3 4">
    <name type="scientific">Chromatocurvus halotolerans</name>
    <dbReference type="NCBI Taxonomy" id="1132028"/>
    <lineage>
        <taxon>Bacteria</taxon>
        <taxon>Pseudomonadati</taxon>
        <taxon>Pseudomonadota</taxon>
        <taxon>Gammaproteobacteria</taxon>
        <taxon>Cellvibrionales</taxon>
        <taxon>Halieaceae</taxon>
        <taxon>Chromatocurvus</taxon>
    </lineage>
</organism>
<name>A0A4R2L315_9GAMM</name>